<dbReference type="OMA" id="SFPKDEM"/>
<dbReference type="AlphaFoldDB" id="J3L607"/>
<name>J3L607_ORYBR</name>
<feature type="region of interest" description="Disordered" evidence="2">
    <location>
        <begin position="309"/>
        <end position="441"/>
    </location>
</feature>
<feature type="coiled-coil region" evidence="1">
    <location>
        <begin position="17"/>
        <end position="51"/>
    </location>
</feature>
<evidence type="ECO:0000256" key="2">
    <source>
        <dbReference type="SAM" id="MobiDB-lite"/>
    </source>
</evidence>
<keyword evidence="1" id="KW-0175">Coiled coil</keyword>
<dbReference type="KEGG" id="obr:102720472"/>
<feature type="compositionally biased region" description="Polar residues" evidence="2">
    <location>
        <begin position="361"/>
        <end position="377"/>
    </location>
</feature>
<feature type="region of interest" description="Disordered" evidence="2">
    <location>
        <begin position="262"/>
        <end position="282"/>
    </location>
</feature>
<feature type="compositionally biased region" description="Basic and acidic residues" evidence="2">
    <location>
        <begin position="262"/>
        <end position="272"/>
    </location>
</feature>
<feature type="compositionally biased region" description="Basic and acidic residues" evidence="2">
    <location>
        <begin position="89"/>
        <end position="106"/>
    </location>
</feature>
<reference evidence="3" key="1">
    <citation type="journal article" date="2013" name="Nat. Commun.">
        <title>Whole-genome sequencing of Oryza brachyantha reveals mechanisms underlying Oryza genome evolution.</title>
        <authorList>
            <person name="Chen J."/>
            <person name="Huang Q."/>
            <person name="Gao D."/>
            <person name="Wang J."/>
            <person name="Lang Y."/>
            <person name="Liu T."/>
            <person name="Li B."/>
            <person name="Bai Z."/>
            <person name="Luis Goicoechea J."/>
            <person name="Liang C."/>
            <person name="Chen C."/>
            <person name="Zhang W."/>
            <person name="Sun S."/>
            <person name="Liao Y."/>
            <person name="Zhang X."/>
            <person name="Yang L."/>
            <person name="Song C."/>
            <person name="Wang M."/>
            <person name="Shi J."/>
            <person name="Liu G."/>
            <person name="Liu J."/>
            <person name="Zhou H."/>
            <person name="Zhou W."/>
            <person name="Yu Q."/>
            <person name="An N."/>
            <person name="Chen Y."/>
            <person name="Cai Q."/>
            <person name="Wang B."/>
            <person name="Liu B."/>
            <person name="Min J."/>
            <person name="Huang Y."/>
            <person name="Wu H."/>
            <person name="Li Z."/>
            <person name="Zhang Y."/>
            <person name="Yin Y."/>
            <person name="Song W."/>
            <person name="Jiang J."/>
            <person name="Jackson S.A."/>
            <person name="Wing R.A."/>
            <person name="Wang J."/>
            <person name="Chen M."/>
        </authorList>
    </citation>
    <scope>NUCLEOTIDE SEQUENCE [LARGE SCALE GENOMIC DNA]</scope>
    <source>
        <strain evidence="3">cv. IRGC 101232</strain>
    </source>
</reference>
<protein>
    <submittedName>
        <fullName evidence="3">Uncharacterized protein</fullName>
    </submittedName>
</protein>
<dbReference type="Proteomes" id="UP000006038">
    <property type="component" value="Chromosome 1"/>
</dbReference>
<proteinExistence type="predicted"/>
<sequence length="706" mass="76832">MTVDFLRARLLSERSVSRAAKERADQLAKKVADLEEQVRAVTAQRRQAERAATEVLAILESQGFGGHLSDVLDSGSDHDGEDDDDDDPREARSDGDTAGSRGEEKTAAPAQGEAEDALSGTARPGGLSWKGRSVSPRKARQLKQKHRRSYFYLLSSDPSPKYRMGQSCRKNKRKELSNGRSTPPEEESGDVAELAGSQKGQQDGSDCTDYGQPDVDGVVGGDDRSSADVGGQYVIRYEKDGEMERVLERQAELIGQYEAEEEAQRQWEKQFNENRSSTKGHNKMCQIENGWKQSKEHARIADKAVHCNEEAKSSVKNLVSASNNRSAGRLSNGSLSESPQNTSGQQSAADQRDAHEEHQNCHAQSQGSSNGVGATTGKNKDQGNESPDGCSSYCAIKALSDGSPSTSDTALNSKVSDWSPSRFHDHGDNQLFARPDQQPRSNVDIESVLQALQLARISLSQKLSKPVPPSQVTLALPAPGDDDHTEEDGYSPVDEEFNSARDELCSSSPSRDQEILALPAPEDYHERDDWPVNDATISVPSEEQVSSSPHRQEILALPAPGDACHSEIVDDIKIPICTAGLFRLPTDSFPKDEMLSSCSKYGSELNLGPTAAPRKNAFASNADARITVAPSVIRDDHGFSAKQCYDPHDSVLLSVPTSGRCSTRSSDFTIGIPGLAEDYRKGRSLSDADLFMQRGCDYTVSNKWML</sequence>
<evidence type="ECO:0000256" key="1">
    <source>
        <dbReference type="SAM" id="Coils"/>
    </source>
</evidence>
<feature type="compositionally biased region" description="Basic residues" evidence="2">
    <location>
        <begin position="135"/>
        <end position="149"/>
    </location>
</feature>
<dbReference type="eggNOG" id="ENOG502QR45">
    <property type="taxonomic scope" value="Eukaryota"/>
</dbReference>
<dbReference type="OrthoDB" id="1939754at2759"/>
<dbReference type="GeneID" id="102720472"/>
<dbReference type="PANTHER" id="PTHR33701">
    <property type="entry name" value="TRANSMEMBRANE PROTEIN"/>
    <property type="match status" value="1"/>
</dbReference>
<dbReference type="EnsemblPlants" id="OB01G46630.1">
    <property type="protein sequence ID" value="OB01G46630.1"/>
    <property type="gene ID" value="OB01G46630"/>
</dbReference>
<feature type="compositionally biased region" description="Basic and acidic residues" evidence="2">
    <location>
        <begin position="350"/>
        <end position="360"/>
    </location>
</feature>
<feature type="compositionally biased region" description="Polar residues" evidence="2">
    <location>
        <begin position="402"/>
        <end position="419"/>
    </location>
</feature>
<dbReference type="HOGENOM" id="CLU_018269_0_0_1"/>
<feature type="region of interest" description="Disordered" evidence="2">
    <location>
        <begin position="462"/>
        <end position="493"/>
    </location>
</feature>
<organism evidence="3">
    <name type="scientific">Oryza brachyantha</name>
    <name type="common">malo sina</name>
    <dbReference type="NCBI Taxonomy" id="4533"/>
    <lineage>
        <taxon>Eukaryota</taxon>
        <taxon>Viridiplantae</taxon>
        <taxon>Streptophyta</taxon>
        <taxon>Embryophyta</taxon>
        <taxon>Tracheophyta</taxon>
        <taxon>Spermatophyta</taxon>
        <taxon>Magnoliopsida</taxon>
        <taxon>Liliopsida</taxon>
        <taxon>Poales</taxon>
        <taxon>Poaceae</taxon>
        <taxon>BOP clade</taxon>
        <taxon>Oryzoideae</taxon>
        <taxon>Oryzeae</taxon>
        <taxon>Oryzinae</taxon>
        <taxon>Oryza</taxon>
    </lineage>
</organism>
<feature type="compositionally biased region" description="Acidic residues" evidence="2">
    <location>
        <begin position="483"/>
        <end position="493"/>
    </location>
</feature>
<feature type="region of interest" description="Disordered" evidence="2">
    <location>
        <begin position="65"/>
        <end position="229"/>
    </location>
</feature>
<evidence type="ECO:0000313" key="3">
    <source>
        <dbReference type="EnsemblPlants" id="OB01G46630.1"/>
    </source>
</evidence>
<reference evidence="3" key="2">
    <citation type="submission" date="2013-04" db="UniProtKB">
        <authorList>
            <consortium name="EnsemblPlants"/>
        </authorList>
    </citation>
    <scope>IDENTIFICATION</scope>
</reference>
<dbReference type="PANTHER" id="PTHR33701:SF3">
    <property type="entry name" value="TRANSCRIPTIONAL REGULATOR ATRX"/>
    <property type="match status" value="1"/>
</dbReference>
<keyword evidence="4" id="KW-1185">Reference proteome</keyword>
<accession>J3L607</accession>
<dbReference type="Gramene" id="OB01G46630.1">
    <property type="protein sequence ID" value="OB01G46630.1"/>
    <property type="gene ID" value="OB01G46630"/>
</dbReference>
<dbReference type="STRING" id="4533.J3L607"/>
<feature type="compositionally biased region" description="Acidic residues" evidence="2">
    <location>
        <begin position="79"/>
        <end position="88"/>
    </location>
</feature>
<evidence type="ECO:0000313" key="4">
    <source>
        <dbReference type="Proteomes" id="UP000006038"/>
    </source>
</evidence>
<feature type="compositionally biased region" description="Polar residues" evidence="2">
    <location>
        <begin position="314"/>
        <end position="349"/>
    </location>
</feature>